<dbReference type="FunCoup" id="A0A1Y5SRK3">
    <property type="interactions" value="360"/>
</dbReference>
<dbReference type="GO" id="GO:0003723">
    <property type="term" value="F:RNA binding"/>
    <property type="evidence" value="ECO:0007669"/>
    <property type="project" value="UniProtKB-UniRule"/>
</dbReference>
<dbReference type="InterPro" id="IPR011605">
    <property type="entry name" value="NusB_fam"/>
</dbReference>
<dbReference type="InterPro" id="IPR006027">
    <property type="entry name" value="NusB_RsmB_TIM44"/>
</dbReference>
<dbReference type="SUPFAM" id="SSF48013">
    <property type="entry name" value="NusB-like"/>
    <property type="match status" value="1"/>
</dbReference>
<evidence type="ECO:0000313" key="8">
    <source>
        <dbReference type="EMBL" id="SLN44935.1"/>
    </source>
</evidence>
<dbReference type="Proteomes" id="UP000193200">
    <property type="component" value="Unassembled WGS sequence"/>
</dbReference>
<dbReference type="GO" id="GO:0031564">
    <property type="term" value="P:transcription antitermination"/>
    <property type="evidence" value="ECO:0007669"/>
    <property type="project" value="UniProtKB-KW"/>
</dbReference>
<evidence type="ECO:0000313" key="9">
    <source>
        <dbReference type="Proteomes" id="UP000193200"/>
    </source>
</evidence>
<dbReference type="PANTHER" id="PTHR11078:SF3">
    <property type="entry name" value="ANTITERMINATION NUSB DOMAIN-CONTAINING PROTEIN"/>
    <property type="match status" value="1"/>
</dbReference>
<organism evidence="8 9">
    <name type="scientific">Oceanibacterium hippocampi</name>
    <dbReference type="NCBI Taxonomy" id="745714"/>
    <lineage>
        <taxon>Bacteria</taxon>
        <taxon>Pseudomonadati</taxon>
        <taxon>Pseudomonadota</taxon>
        <taxon>Alphaproteobacteria</taxon>
        <taxon>Sneathiellales</taxon>
        <taxon>Sneathiellaceae</taxon>
        <taxon>Oceanibacterium</taxon>
    </lineage>
</organism>
<evidence type="ECO:0000259" key="7">
    <source>
        <dbReference type="Pfam" id="PF01029"/>
    </source>
</evidence>
<dbReference type="AlphaFoldDB" id="A0A1Y5SRK3"/>
<dbReference type="GO" id="GO:0006353">
    <property type="term" value="P:DNA-templated transcription termination"/>
    <property type="evidence" value="ECO:0007669"/>
    <property type="project" value="UniProtKB-UniRule"/>
</dbReference>
<evidence type="ECO:0000256" key="4">
    <source>
        <dbReference type="ARBA" id="ARBA00023015"/>
    </source>
</evidence>
<name>A0A1Y5SRK3_9PROT</name>
<dbReference type="RefSeq" id="WP_085883137.1">
    <property type="nucleotide sequence ID" value="NZ_FWFR01000001.1"/>
</dbReference>
<dbReference type="EMBL" id="FWFR01000001">
    <property type="protein sequence ID" value="SLN44935.1"/>
    <property type="molecule type" value="Genomic_DNA"/>
</dbReference>
<keyword evidence="9" id="KW-1185">Reference proteome</keyword>
<dbReference type="Pfam" id="PF01029">
    <property type="entry name" value="NusB"/>
    <property type="match status" value="1"/>
</dbReference>
<dbReference type="HAMAP" id="MF_00073">
    <property type="entry name" value="NusB"/>
    <property type="match status" value="1"/>
</dbReference>
<comment type="similarity">
    <text evidence="1 6">Belongs to the NusB family.</text>
</comment>
<dbReference type="PANTHER" id="PTHR11078">
    <property type="entry name" value="N UTILIZATION SUBSTANCE PROTEIN B-RELATED"/>
    <property type="match status" value="1"/>
</dbReference>
<dbReference type="InterPro" id="IPR035926">
    <property type="entry name" value="NusB-like_sf"/>
</dbReference>
<evidence type="ECO:0000256" key="3">
    <source>
        <dbReference type="ARBA" id="ARBA00022884"/>
    </source>
</evidence>
<gene>
    <name evidence="6" type="primary">nusB</name>
    <name evidence="8" type="ORF">OCH7691_01916</name>
</gene>
<evidence type="ECO:0000256" key="2">
    <source>
        <dbReference type="ARBA" id="ARBA00022814"/>
    </source>
</evidence>
<comment type="function">
    <text evidence="6">Involved in transcription antitermination. Required for transcription of ribosomal RNA (rRNA) genes. Binds specifically to the boxA antiterminator sequence of the ribosomal RNA (rrn) operons.</text>
</comment>
<dbReference type="GO" id="GO:0005829">
    <property type="term" value="C:cytosol"/>
    <property type="evidence" value="ECO:0007669"/>
    <property type="project" value="TreeGrafter"/>
</dbReference>
<keyword evidence="2 6" id="KW-0889">Transcription antitermination</keyword>
<reference evidence="8 9" key="1">
    <citation type="submission" date="2017-03" db="EMBL/GenBank/DDBJ databases">
        <authorList>
            <person name="Afonso C.L."/>
            <person name="Miller P.J."/>
            <person name="Scott M.A."/>
            <person name="Spackman E."/>
            <person name="Goraichik I."/>
            <person name="Dimitrov K.M."/>
            <person name="Suarez D.L."/>
            <person name="Swayne D.E."/>
        </authorList>
    </citation>
    <scope>NUCLEOTIDE SEQUENCE [LARGE SCALE GENOMIC DNA]</scope>
    <source>
        <strain evidence="8 9">CECT 7691</strain>
    </source>
</reference>
<protein>
    <recommendedName>
        <fullName evidence="6">Transcription antitermination protein NusB</fullName>
    </recommendedName>
    <alternativeName>
        <fullName evidence="6">Antitermination factor NusB</fullName>
    </alternativeName>
</protein>
<proteinExistence type="inferred from homology"/>
<dbReference type="OrthoDB" id="9797817at2"/>
<keyword evidence="4 6" id="KW-0805">Transcription regulation</keyword>
<accession>A0A1Y5SRK3</accession>
<keyword evidence="5 6" id="KW-0804">Transcription</keyword>
<evidence type="ECO:0000256" key="1">
    <source>
        <dbReference type="ARBA" id="ARBA00005952"/>
    </source>
</evidence>
<sequence length="165" mass="18445">MSDDSAALTRDRRRIARLNAVQALYQIEIAELDAEAVIAEFIAHRLGYQGEDRDVEDGPNDGEPDWFRDVVNSVTERLAELDGLIDGALDKGRNVGRLEPIMRALLRAAIYELVARIDVPARVVVNEYVDVAHAFFSGNEPAFANGVIDRIAHQVRVQEFGKKHH</sequence>
<keyword evidence="3 6" id="KW-0694">RNA-binding</keyword>
<feature type="domain" description="NusB/RsmB/TIM44" evidence="7">
    <location>
        <begin position="15"/>
        <end position="152"/>
    </location>
</feature>
<dbReference type="InParanoid" id="A0A1Y5SRK3"/>
<evidence type="ECO:0000256" key="5">
    <source>
        <dbReference type="ARBA" id="ARBA00023163"/>
    </source>
</evidence>
<dbReference type="Gene3D" id="1.10.940.10">
    <property type="entry name" value="NusB-like"/>
    <property type="match status" value="1"/>
</dbReference>
<dbReference type="NCBIfam" id="TIGR01951">
    <property type="entry name" value="nusB"/>
    <property type="match status" value="1"/>
</dbReference>
<evidence type="ECO:0000256" key="6">
    <source>
        <dbReference type="HAMAP-Rule" id="MF_00073"/>
    </source>
</evidence>